<evidence type="ECO:0000313" key="13">
    <source>
        <dbReference type="Proteomes" id="UP000238322"/>
    </source>
</evidence>
<dbReference type="PANTHER" id="PTHR44936:SF9">
    <property type="entry name" value="SENSOR PROTEIN CREC"/>
    <property type="match status" value="1"/>
</dbReference>
<organism evidence="12 13">
    <name type="scientific">Blastopirellula marina</name>
    <dbReference type="NCBI Taxonomy" id="124"/>
    <lineage>
        <taxon>Bacteria</taxon>
        <taxon>Pseudomonadati</taxon>
        <taxon>Planctomycetota</taxon>
        <taxon>Planctomycetia</taxon>
        <taxon>Pirellulales</taxon>
        <taxon>Pirellulaceae</taxon>
        <taxon>Blastopirellula</taxon>
    </lineage>
</organism>
<dbReference type="Proteomes" id="UP000238322">
    <property type="component" value="Unassembled WGS sequence"/>
</dbReference>
<sequence>MSSRRPLGLLVTIAVIMIVLLIAMIVGWVIITVFAAKEDPNSATFYFTFLPIGATFLAVILAGVVFYMILSIKAINLNQRQANFIDSVTHELKSPIASLKLYLQTLNRRSIPPEKVGAFYETMLEDVERLDHLINHLLEAGRLDRRRDDAEEGEVRLDKVLAGCAQSVALLYRLPPDTIKVKTVPCTMHGLHGDIEIIFRNLIDNAVKYSGKDPEVRVQLRVKYNDEAVVEVIDNGPGIPISQRRKIFGRFVRLGLELQREKPGTGLGLYLVRTLVRRMRGEVRVKDSPKGSGTMFVVTLPGAKTLVESRANEEAMEEAAAKER</sequence>
<comment type="caution">
    <text evidence="12">The sequence shown here is derived from an EMBL/GenBank/DDBJ whole genome shotgun (WGS) entry which is preliminary data.</text>
</comment>
<accession>A0A2S8FYZ8</accession>
<dbReference type="Gene3D" id="1.10.287.130">
    <property type="match status" value="1"/>
</dbReference>
<dbReference type="InterPro" id="IPR004358">
    <property type="entry name" value="Sig_transdc_His_kin-like_C"/>
</dbReference>
<dbReference type="SUPFAM" id="SSF55874">
    <property type="entry name" value="ATPase domain of HSP90 chaperone/DNA topoisomerase II/histidine kinase"/>
    <property type="match status" value="1"/>
</dbReference>
<dbReference type="EMBL" id="PUHY01000005">
    <property type="protein sequence ID" value="PQO37241.1"/>
    <property type="molecule type" value="Genomic_DNA"/>
</dbReference>
<dbReference type="EC" id="2.7.13.3" evidence="3"/>
<evidence type="ECO:0000256" key="9">
    <source>
        <dbReference type="ARBA" id="ARBA00023026"/>
    </source>
</evidence>
<keyword evidence="9" id="KW-0843">Virulence</keyword>
<comment type="subcellular location">
    <subcellularLocation>
        <location evidence="2">Cell membrane</location>
        <topology evidence="2">Multi-pass membrane protein</topology>
    </subcellularLocation>
</comment>
<feature type="domain" description="Histidine kinase" evidence="11">
    <location>
        <begin position="87"/>
        <end position="304"/>
    </location>
</feature>
<evidence type="ECO:0000256" key="3">
    <source>
        <dbReference type="ARBA" id="ARBA00012438"/>
    </source>
</evidence>
<dbReference type="Pfam" id="PF00512">
    <property type="entry name" value="HisKA"/>
    <property type="match status" value="1"/>
</dbReference>
<dbReference type="RefSeq" id="WP_105328492.1">
    <property type="nucleotide sequence ID" value="NZ_PUHY01000005.1"/>
</dbReference>
<evidence type="ECO:0000256" key="8">
    <source>
        <dbReference type="ARBA" id="ARBA00023012"/>
    </source>
</evidence>
<feature type="transmembrane region" description="Helical" evidence="10">
    <location>
        <begin position="43"/>
        <end position="70"/>
    </location>
</feature>
<keyword evidence="8" id="KW-0902">Two-component regulatory system</keyword>
<keyword evidence="6" id="KW-0808">Transferase</keyword>
<evidence type="ECO:0000256" key="1">
    <source>
        <dbReference type="ARBA" id="ARBA00000085"/>
    </source>
</evidence>
<dbReference type="PANTHER" id="PTHR44936">
    <property type="entry name" value="SENSOR PROTEIN CREC"/>
    <property type="match status" value="1"/>
</dbReference>
<protein>
    <recommendedName>
        <fullName evidence="3">histidine kinase</fullName>
        <ecNumber evidence="3">2.7.13.3</ecNumber>
    </recommendedName>
</protein>
<keyword evidence="7 12" id="KW-0418">Kinase</keyword>
<evidence type="ECO:0000259" key="11">
    <source>
        <dbReference type="PROSITE" id="PS50109"/>
    </source>
</evidence>
<name>A0A2S8FYZ8_9BACT</name>
<dbReference type="OrthoDB" id="9804645at2"/>
<dbReference type="Pfam" id="PF02518">
    <property type="entry name" value="HATPase_c"/>
    <property type="match status" value="1"/>
</dbReference>
<dbReference type="CDD" id="cd00082">
    <property type="entry name" value="HisKA"/>
    <property type="match status" value="1"/>
</dbReference>
<dbReference type="InterPro" id="IPR003661">
    <property type="entry name" value="HisK_dim/P_dom"/>
</dbReference>
<gene>
    <name evidence="12" type="ORF">C5Y83_04640</name>
</gene>
<dbReference type="CDD" id="cd00075">
    <property type="entry name" value="HATPase"/>
    <property type="match status" value="1"/>
</dbReference>
<dbReference type="PRINTS" id="PR00344">
    <property type="entry name" value="BCTRLSENSOR"/>
</dbReference>
<keyword evidence="4" id="KW-1003">Cell membrane</keyword>
<keyword evidence="10" id="KW-1133">Transmembrane helix</keyword>
<evidence type="ECO:0000256" key="2">
    <source>
        <dbReference type="ARBA" id="ARBA00004651"/>
    </source>
</evidence>
<dbReference type="SMART" id="SM00387">
    <property type="entry name" value="HATPase_c"/>
    <property type="match status" value="1"/>
</dbReference>
<evidence type="ECO:0000256" key="4">
    <source>
        <dbReference type="ARBA" id="ARBA00022475"/>
    </source>
</evidence>
<feature type="transmembrane region" description="Helical" evidence="10">
    <location>
        <begin position="7"/>
        <end position="31"/>
    </location>
</feature>
<evidence type="ECO:0000313" key="12">
    <source>
        <dbReference type="EMBL" id="PQO37241.1"/>
    </source>
</evidence>
<evidence type="ECO:0000256" key="7">
    <source>
        <dbReference type="ARBA" id="ARBA00022777"/>
    </source>
</evidence>
<keyword evidence="10" id="KW-0812">Transmembrane</keyword>
<proteinExistence type="predicted"/>
<evidence type="ECO:0000256" key="5">
    <source>
        <dbReference type="ARBA" id="ARBA00022553"/>
    </source>
</evidence>
<dbReference type="PROSITE" id="PS50109">
    <property type="entry name" value="HIS_KIN"/>
    <property type="match status" value="1"/>
</dbReference>
<dbReference type="AlphaFoldDB" id="A0A2S8FYZ8"/>
<dbReference type="Gene3D" id="3.30.565.10">
    <property type="entry name" value="Histidine kinase-like ATPase, C-terminal domain"/>
    <property type="match status" value="1"/>
</dbReference>
<dbReference type="InterPro" id="IPR050980">
    <property type="entry name" value="2C_sensor_his_kinase"/>
</dbReference>
<evidence type="ECO:0000256" key="10">
    <source>
        <dbReference type="SAM" id="Phobius"/>
    </source>
</evidence>
<dbReference type="GO" id="GO:0005886">
    <property type="term" value="C:plasma membrane"/>
    <property type="evidence" value="ECO:0007669"/>
    <property type="project" value="UniProtKB-SubCell"/>
</dbReference>
<keyword evidence="5" id="KW-0597">Phosphoprotein</keyword>
<dbReference type="InterPro" id="IPR005467">
    <property type="entry name" value="His_kinase_dom"/>
</dbReference>
<dbReference type="InterPro" id="IPR036890">
    <property type="entry name" value="HATPase_C_sf"/>
</dbReference>
<dbReference type="InterPro" id="IPR003594">
    <property type="entry name" value="HATPase_dom"/>
</dbReference>
<comment type="catalytic activity">
    <reaction evidence="1">
        <text>ATP + protein L-histidine = ADP + protein N-phospho-L-histidine.</text>
        <dbReference type="EC" id="2.7.13.3"/>
    </reaction>
</comment>
<keyword evidence="10" id="KW-0472">Membrane</keyword>
<dbReference type="GO" id="GO:0000155">
    <property type="term" value="F:phosphorelay sensor kinase activity"/>
    <property type="evidence" value="ECO:0007669"/>
    <property type="project" value="InterPro"/>
</dbReference>
<evidence type="ECO:0000256" key="6">
    <source>
        <dbReference type="ARBA" id="ARBA00022679"/>
    </source>
</evidence>
<dbReference type="SUPFAM" id="SSF47384">
    <property type="entry name" value="Homodimeric domain of signal transducing histidine kinase"/>
    <property type="match status" value="1"/>
</dbReference>
<reference evidence="12 13" key="1">
    <citation type="submission" date="2018-02" db="EMBL/GenBank/DDBJ databases">
        <title>Comparative genomes isolates from brazilian mangrove.</title>
        <authorList>
            <person name="Araujo J.E."/>
            <person name="Taketani R.G."/>
            <person name="Silva M.C.P."/>
            <person name="Loureco M.V."/>
            <person name="Andreote F.D."/>
        </authorList>
    </citation>
    <scope>NUCLEOTIDE SEQUENCE [LARGE SCALE GENOMIC DNA]</scope>
    <source>
        <strain evidence="12 13">Hex-1 MGV</strain>
    </source>
</reference>
<dbReference type="InterPro" id="IPR036097">
    <property type="entry name" value="HisK_dim/P_sf"/>
</dbReference>
<dbReference type="SMART" id="SM00388">
    <property type="entry name" value="HisKA"/>
    <property type="match status" value="1"/>
</dbReference>